<gene>
    <name evidence="2" type="ORF">LTR91_002929</name>
</gene>
<organism evidence="2 3">
    <name type="scientific">Friedmanniomyces endolithicus</name>
    <dbReference type="NCBI Taxonomy" id="329885"/>
    <lineage>
        <taxon>Eukaryota</taxon>
        <taxon>Fungi</taxon>
        <taxon>Dikarya</taxon>
        <taxon>Ascomycota</taxon>
        <taxon>Pezizomycotina</taxon>
        <taxon>Dothideomycetes</taxon>
        <taxon>Dothideomycetidae</taxon>
        <taxon>Mycosphaerellales</taxon>
        <taxon>Teratosphaeriaceae</taxon>
        <taxon>Friedmanniomyces</taxon>
    </lineage>
</organism>
<feature type="region of interest" description="Disordered" evidence="1">
    <location>
        <begin position="120"/>
        <end position="143"/>
    </location>
</feature>
<evidence type="ECO:0000313" key="3">
    <source>
        <dbReference type="Proteomes" id="UP001175353"/>
    </source>
</evidence>
<dbReference type="InterPro" id="IPR036875">
    <property type="entry name" value="Znf_CCHC_sf"/>
</dbReference>
<dbReference type="GO" id="GO:0008270">
    <property type="term" value="F:zinc ion binding"/>
    <property type="evidence" value="ECO:0007669"/>
    <property type="project" value="InterPro"/>
</dbReference>
<evidence type="ECO:0008006" key="4">
    <source>
        <dbReference type="Google" id="ProtNLM"/>
    </source>
</evidence>
<name>A0AAN6KYK2_9PEZI</name>
<dbReference type="Proteomes" id="UP001175353">
    <property type="component" value="Unassembled WGS sequence"/>
</dbReference>
<evidence type="ECO:0000313" key="2">
    <source>
        <dbReference type="EMBL" id="KAK1009279.1"/>
    </source>
</evidence>
<dbReference type="EMBL" id="JAUJLE010000014">
    <property type="protein sequence ID" value="KAK1009279.1"/>
    <property type="molecule type" value="Genomic_DNA"/>
</dbReference>
<evidence type="ECO:0000256" key="1">
    <source>
        <dbReference type="SAM" id="MobiDB-lite"/>
    </source>
</evidence>
<protein>
    <recommendedName>
        <fullName evidence="4">CCHC-type domain-containing protein</fullName>
    </recommendedName>
</protein>
<feature type="region of interest" description="Disordered" evidence="1">
    <location>
        <begin position="1"/>
        <end position="26"/>
    </location>
</feature>
<accession>A0AAN6KYK2</accession>
<proteinExistence type="predicted"/>
<dbReference type="GO" id="GO:0003676">
    <property type="term" value="F:nucleic acid binding"/>
    <property type="evidence" value="ECO:0007669"/>
    <property type="project" value="InterPro"/>
</dbReference>
<sequence>MSAGAPPPPPYSAPSRSARRPPTPHAVSSVLARHFPGATFNGTIIINNTSTQRPNNRCNLCKKVGHIKKNCRLLKAHEAAVAAKAAAAKVAATSASVSASATSGSPVSEPVCHAAGISADPAASAATTSAEPAGRDEKDTKVM</sequence>
<reference evidence="2" key="1">
    <citation type="submission" date="2023-06" db="EMBL/GenBank/DDBJ databases">
        <title>Black Yeasts Isolated from many extreme environments.</title>
        <authorList>
            <person name="Coleine C."/>
            <person name="Stajich J.E."/>
            <person name="Selbmann L."/>
        </authorList>
    </citation>
    <scope>NUCLEOTIDE SEQUENCE</scope>
    <source>
        <strain evidence="2">CCFEE 5200</strain>
    </source>
</reference>
<feature type="compositionally biased region" description="Pro residues" evidence="1">
    <location>
        <begin position="1"/>
        <end position="12"/>
    </location>
</feature>
<feature type="compositionally biased region" description="Low complexity" evidence="1">
    <location>
        <begin position="120"/>
        <end position="132"/>
    </location>
</feature>
<dbReference type="AlphaFoldDB" id="A0AAN6KYK2"/>
<feature type="compositionally biased region" description="Basic and acidic residues" evidence="1">
    <location>
        <begin position="133"/>
        <end position="143"/>
    </location>
</feature>
<comment type="caution">
    <text evidence="2">The sequence shown here is derived from an EMBL/GenBank/DDBJ whole genome shotgun (WGS) entry which is preliminary data.</text>
</comment>
<keyword evidence="3" id="KW-1185">Reference proteome</keyword>
<dbReference type="SUPFAM" id="SSF57756">
    <property type="entry name" value="Retrovirus zinc finger-like domains"/>
    <property type="match status" value="1"/>
</dbReference>